<proteinExistence type="predicted"/>
<dbReference type="GeneID" id="66071273"/>
<evidence type="ECO:0000313" key="1">
    <source>
        <dbReference type="EMBL" id="KAG7086227.1"/>
    </source>
</evidence>
<organism evidence="1 2">
    <name type="scientific">Marasmius oreades</name>
    <name type="common">fairy-ring Marasmius</name>
    <dbReference type="NCBI Taxonomy" id="181124"/>
    <lineage>
        <taxon>Eukaryota</taxon>
        <taxon>Fungi</taxon>
        <taxon>Dikarya</taxon>
        <taxon>Basidiomycota</taxon>
        <taxon>Agaricomycotina</taxon>
        <taxon>Agaricomycetes</taxon>
        <taxon>Agaricomycetidae</taxon>
        <taxon>Agaricales</taxon>
        <taxon>Marasmiineae</taxon>
        <taxon>Marasmiaceae</taxon>
        <taxon>Marasmius</taxon>
    </lineage>
</organism>
<gene>
    <name evidence="1" type="ORF">E1B28_002197</name>
</gene>
<name>A0A9P7RMU2_9AGAR</name>
<keyword evidence="2" id="KW-1185">Reference proteome</keyword>
<comment type="caution">
    <text evidence="1">The sequence shown here is derived from an EMBL/GenBank/DDBJ whole genome shotgun (WGS) entry which is preliminary data.</text>
</comment>
<sequence>MWERPNVQNDRYQTVASHSDHRSRYATLQKISNLVSEWIQELKTSTSDTSVLRKRERKPREESTFIDCVPAHAAMFLWFAELFGRGPEYCGTQTPWMESESCPTPVHALTRL</sequence>
<dbReference type="KEGG" id="more:E1B28_002197"/>
<accession>A0A9P7RMU2</accession>
<reference evidence="1" key="1">
    <citation type="journal article" date="2021" name="Genome Biol. Evol.">
        <title>The assembled and annotated genome of the fairy-ring fungus Marasmius oreades.</title>
        <authorList>
            <person name="Hiltunen M."/>
            <person name="Ament-Velasquez S.L."/>
            <person name="Johannesson H."/>
        </authorList>
    </citation>
    <scope>NUCLEOTIDE SEQUENCE</scope>
    <source>
        <strain evidence="1">03SP1</strain>
    </source>
</reference>
<dbReference type="AlphaFoldDB" id="A0A9P7RMU2"/>
<dbReference type="Proteomes" id="UP001049176">
    <property type="component" value="Chromosome 10"/>
</dbReference>
<dbReference type="EMBL" id="CM032190">
    <property type="protein sequence ID" value="KAG7086227.1"/>
    <property type="molecule type" value="Genomic_DNA"/>
</dbReference>
<dbReference type="RefSeq" id="XP_043002698.1">
    <property type="nucleotide sequence ID" value="XM_043159100.1"/>
</dbReference>
<protein>
    <submittedName>
        <fullName evidence="1">Uncharacterized protein</fullName>
    </submittedName>
</protein>
<evidence type="ECO:0000313" key="2">
    <source>
        <dbReference type="Proteomes" id="UP001049176"/>
    </source>
</evidence>